<proteinExistence type="predicted"/>
<dbReference type="SUPFAM" id="SSF55729">
    <property type="entry name" value="Acyl-CoA N-acyltransferases (Nat)"/>
    <property type="match status" value="1"/>
</dbReference>
<dbReference type="AlphaFoldDB" id="A0A1V4IUW1"/>
<dbReference type="Gene3D" id="3.40.630.30">
    <property type="match status" value="1"/>
</dbReference>
<dbReference type="InterPro" id="IPR016181">
    <property type="entry name" value="Acyl_CoA_acyltransferase"/>
</dbReference>
<dbReference type="InterPro" id="IPR000182">
    <property type="entry name" value="GNAT_dom"/>
</dbReference>
<dbReference type="PROSITE" id="PS51186">
    <property type="entry name" value="GNAT"/>
    <property type="match status" value="1"/>
</dbReference>
<dbReference type="RefSeq" id="WP_079422432.1">
    <property type="nucleotide sequence ID" value="NZ_MZGV01000007.1"/>
</dbReference>
<comment type="caution">
    <text evidence="2">The sequence shown here is derived from an EMBL/GenBank/DDBJ whole genome shotgun (WGS) entry which is preliminary data.</text>
</comment>
<evidence type="ECO:0000313" key="3">
    <source>
        <dbReference type="Proteomes" id="UP000190080"/>
    </source>
</evidence>
<reference evidence="2 3" key="1">
    <citation type="submission" date="2017-03" db="EMBL/GenBank/DDBJ databases">
        <title>Genome sequence of Clostridium oryzae DSM 28571.</title>
        <authorList>
            <person name="Poehlein A."/>
            <person name="Daniel R."/>
        </authorList>
    </citation>
    <scope>NUCLEOTIDE SEQUENCE [LARGE SCALE GENOMIC DNA]</scope>
    <source>
        <strain evidence="2 3">DSM 28571</strain>
    </source>
</reference>
<dbReference type="CDD" id="cd04301">
    <property type="entry name" value="NAT_SF"/>
    <property type="match status" value="1"/>
</dbReference>
<gene>
    <name evidence="2" type="ORF">CLORY_10060</name>
</gene>
<dbReference type="GO" id="GO:0016747">
    <property type="term" value="F:acyltransferase activity, transferring groups other than amino-acyl groups"/>
    <property type="evidence" value="ECO:0007669"/>
    <property type="project" value="InterPro"/>
</dbReference>
<feature type="domain" description="N-acetyltransferase" evidence="1">
    <location>
        <begin position="3"/>
        <end position="156"/>
    </location>
</feature>
<evidence type="ECO:0000259" key="1">
    <source>
        <dbReference type="PROSITE" id="PS51186"/>
    </source>
</evidence>
<dbReference type="STRING" id="1450648.CLORY_10060"/>
<dbReference type="OrthoDB" id="8479334at2"/>
<protein>
    <recommendedName>
        <fullName evidence="1">N-acetyltransferase domain-containing protein</fullName>
    </recommendedName>
</protein>
<name>A0A1V4IUW1_9CLOT</name>
<organism evidence="2 3">
    <name type="scientific">Clostridium oryzae</name>
    <dbReference type="NCBI Taxonomy" id="1450648"/>
    <lineage>
        <taxon>Bacteria</taxon>
        <taxon>Bacillati</taxon>
        <taxon>Bacillota</taxon>
        <taxon>Clostridia</taxon>
        <taxon>Eubacteriales</taxon>
        <taxon>Clostridiaceae</taxon>
        <taxon>Clostridium</taxon>
    </lineage>
</organism>
<evidence type="ECO:0000313" key="2">
    <source>
        <dbReference type="EMBL" id="OPJ63822.1"/>
    </source>
</evidence>
<dbReference type="Proteomes" id="UP000190080">
    <property type="component" value="Unassembled WGS sequence"/>
</dbReference>
<dbReference type="EMBL" id="MZGV01000007">
    <property type="protein sequence ID" value="OPJ63822.1"/>
    <property type="molecule type" value="Genomic_DNA"/>
</dbReference>
<dbReference type="Pfam" id="PF00583">
    <property type="entry name" value="Acetyltransf_1"/>
    <property type="match status" value="1"/>
</dbReference>
<sequence length="170" mass="20297">MNIELKRVSVDEKEILKNLLEKYNYEFSQWDNRDVNKLGLYGYDYLDCYWTEEKRWAFFIVVDGNLAGFVMVNDYPEVNEETDYSLAEFFVMYKYRRCGVGKSAAMKVFDMFHGKWQLKRHPKNIVSVHFWNKVISEYTKDNYKLIEAYPNSAYDDGTLGDIFLFQNSTL</sequence>
<accession>A0A1V4IUW1</accession>
<keyword evidence="3" id="KW-1185">Reference proteome</keyword>